<gene>
    <name evidence="2" type="ORF">PIB30_006594</name>
</gene>
<evidence type="ECO:0000313" key="3">
    <source>
        <dbReference type="Proteomes" id="UP001341840"/>
    </source>
</evidence>
<organism evidence="2 3">
    <name type="scientific">Stylosanthes scabra</name>
    <dbReference type="NCBI Taxonomy" id="79078"/>
    <lineage>
        <taxon>Eukaryota</taxon>
        <taxon>Viridiplantae</taxon>
        <taxon>Streptophyta</taxon>
        <taxon>Embryophyta</taxon>
        <taxon>Tracheophyta</taxon>
        <taxon>Spermatophyta</taxon>
        <taxon>Magnoliopsida</taxon>
        <taxon>eudicotyledons</taxon>
        <taxon>Gunneridae</taxon>
        <taxon>Pentapetalae</taxon>
        <taxon>rosids</taxon>
        <taxon>fabids</taxon>
        <taxon>Fabales</taxon>
        <taxon>Fabaceae</taxon>
        <taxon>Papilionoideae</taxon>
        <taxon>50 kb inversion clade</taxon>
        <taxon>dalbergioids sensu lato</taxon>
        <taxon>Dalbergieae</taxon>
        <taxon>Pterocarpus clade</taxon>
        <taxon>Stylosanthes</taxon>
    </lineage>
</organism>
<reference evidence="2 3" key="1">
    <citation type="journal article" date="2023" name="Plants (Basel)">
        <title>Bridging the Gap: Combining Genomics and Transcriptomics Approaches to Understand Stylosanthes scabra, an Orphan Legume from the Brazilian Caatinga.</title>
        <authorList>
            <person name="Ferreira-Neto J.R.C."/>
            <person name="da Silva M.D."/>
            <person name="Binneck E."/>
            <person name="de Melo N.F."/>
            <person name="da Silva R.H."/>
            <person name="de Melo A.L.T.M."/>
            <person name="Pandolfi V."/>
            <person name="Bustamante F.O."/>
            <person name="Brasileiro-Vidal A.C."/>
            <person name="Benko-Iseppon A.M."/>
        </authorList>
    </citation>
    <scope>NUCLEOTIDE SEQUENCE [LARGE SCALE GENOMIC DNA]</scope>
    <source>
        <tissue evidence="2">Leaves</tissue>
    </source>
</reference>
<feature type="region of interest" description="Disordered" evidence="1">
    <location>
        <begin position="1"/>
        <end position="44"/>
    </location>
</feature>
<keyword evidence="3" id="KW-1185">Reference proteome</keyword>
<proteinExistence type="predicted"/>
<comment type="caution">
    <text evidence="2">The sequence shown here is derived from an EMBL/GenBank/DDBJ whole genome shotgun (WGS) entry which is preliminary data.</text>
</comment>
<evidence type="ECO:0000313" key="2">
    <source>
        <dbReference type="EMBL" id="MED6204178.1"/>
    </source>
</evidence>
<dbReference type="Proteomes" id="UP001341840">
    <property type="component" value="Unassembled WGS sequence"/>
</dbReference>
<evidence type="ECO:0000256" key="1">
    <source>
        <dbReference type="SAM" id="MobiDB-lite"/>
    </source>
</evidence>
<sequence>MQRTYFKVRSHKDEDEDDDRRWLKDVEGGPSNIDDDERESERDDLVTVGKELRSSFRRRLREALSVVFEYIPLGKVVLRGIHSIVVRDIYWTGRVG</sequence>
<accession>A0ABU6Y4P6</accession>
<feature type="compositionally biased region" description="Basic residues" evidence="1">
    <location>
        <begin position="1"/>
        <end position="10"/>
    </location>
</feature>
<name>A0ABU6Y4P6_9FABA</name>
<protein>
    <submittedName>
        <fullName evidence="2">Uncharacterized protein</fullName>
    </submittedName>
</protein>
<dbReference type="EMBL" id="JASCZI010241669">
    <property type="protein sequence ID" value="MED6204178.1"/>
    <property type="molecule type" value="Genomic_DNA"/>
</dbReference>